<organism evidence="8 9">
    <name type="scientific">Pontibacter burrus</name>
    <dbReference type="NCBI Taxonomy" id="2704466"/>
    <lineage>
        <taxon>Bacteria</taxon>
        <taxon>Pseudomonadati</taxon>
        <taxon>Bacteroidota</taxon>
        <taxon>Cytophagia</taxon>
        <taxon>Cytophagales</taxon>
        <taxon>Hymenobacteraceae</taxon>
        <taxon>Pontibacter</taxon>
    </lineage>
</organism>
<dbReference type="Pfam" id="PF19335">
    <property type="entry name" value="HMBD"/>
    <property type="match status" value="1"/>
</dbReference>
<evidence type="ECO:0000259" key="7">
    <source>
        <dbReference type="Pfam" id="PF25975"/>
    </source>
</evidence>
<feature type="signal peptide" evidence="2">
    <location>
        <begin position="1"/>
        <end position="20"/>
    </location>
</feature>
<protein>
    <submittedName>
        <fullName evidence="8">Efflux RND transporter periplasmic adaptor subunit</fullName>
    </submittedName>
</protein>
<dbReference type="InterPro" id="IPR045800">
    <property type="entry name" value="HMBD"/>
</dbReference>
<dbReference type="GO" id="GO:0060003">
    <property type="term" value="P:copper ion export"/>
    <property type="evidence" value="ECO:0007669"/>
    <property type="project" value="TreeGrafter"/>
</dbReference>
<keyword evidence="9" id="KW-1185">Reference proteome</keyword>
<dbReference type="InterPro" id="IPR058790">
    <property type="entry name" value="BSH_CusB"/>
</dbReference>
<dbReference type="Pfam" id="PF25919">
    <property type="entry name" value="BSH_CusB"/>
    <property type="match status" value="1"/>
</dbReference>
<comment type="caution">
    <text evidence="8">The sequence shown here is derived from an EMBL/GenBank/DDBJ whole genome shotgun (WGS) entry which is preliminary data.</text>
</comment>
<evidence type="ECO:0000313" key="8">
    <source>
        <dbReference type="EMBL" id="NEM98479.1"/>
    </source>
</evidence>
<keyword evidence="1" id="KW-0813">Transport</keyword>
<dbReference type="InterPro" id="IPR058792">
    <property type="entry name" value="Beta-barrel_RND_2"/>
</dbReference>
<dbReference type="EMBL" id="JAAGWD010000005">
    <property type="protein sequence ID" value="NEM98479.1"/>
    <property type="molecule type" value="Genomic_DNA"/>
</dbReference>
<dbReference type="Gene3D" id="2.40.420.20">
    <property type="match status" value="1"/>
</dbReference>
<evidence type="ECO:0000259" key="4">
    <source>
        <dbReference type="Pfam" id="PF25869"/>
    </source>
</evidence>
<dbReference type="RefSeq" id="WP_163915373.1">
    <property type="nucleotide sequence ID" value="NZ_JAAGWD010000005.1"/>
</dbReference>
<dbReference type="Gene3D" id="2.40.30.170">
    <property type="match status" value="1"/>
</dbReference>
<dbReference type="GO" id="GO:0046914">
    <property type="term" value="F:transition metal ion binding"/>
    <property type="evidence" value="ECO:0007669"/>
    <property type="project" value="TreeGrafter"/>
</dbReference>
<dbReference type="Proteomes" id="UP000474777">
    <property type="component" value="Unassembled WGS sequence"/>
</dbReference>
<dbReference type="PANTHER" id="PTHR30097">
    <property type="entry name" value="CATION EFFLUX SYSTEM PROTEIN CUSB"/>
    <property type="match status" value="1"/>
</dbReference>
<name>A0A6B3LNW1_9BACT</name>
<feature type="domain" description="CzcB-like C-terminal circularly permuted SH3-like" evidence="7">
    <location>
        <begin position="366"/>
        <end position="423"/>
    </location>
</feature>
<evidence type="ECO:0000259" key="6">
    <source>
        <dbReference type="Pfam" id="PF25954"/>
    </source>
</evidence>
<accession>A0A6B3LNW1</accession>
<feature type="domain" description="Heavy metal binding" evidence="3">
    <location>
        <begin position="32"/>
        <end position="57"/>
    </location>
</feature>
<dbReference type="PROSITE" id="PS51257">
    <property type="entry name" value="PROKAR_LIPOPROTEIN"/>
    <property type="match status" value="1"/>
</dbReference>
<dbReference type="AlphaFoldDB" id="A0A6B3LNW1"/>
<feature type="domain" description="CusB-like beta-barrel" evidence="6">
    <location>
        <begin position="282"/>
        <end position="354"/>
    </location>
</feature>
<evidence type="ECO:0000259" key="5">
    <source>
        <dbReference type="Pfam" id="PF25919"/>
    </source>
</evidence>
<reference evidence="8 9" key="1">
    <citation type="submission" date="2020-02" db="EMBL/GenBank/DDBJ databases">
        <authorList>
            <person name="Kim M.K."/>
        </authorList>
    </citation>
    <scope>NUCLEOTIDE SEQUENCE [LARGE SCALE GENOMIC DNA]</scope>
    <source>
        <strain evidence="8 9">BT327</strain>
    </source>
</reference>
<proteinExistence type="predicted"/>
<dbReference type="Pfam" id="PF25869">
    <property type="entry name" value="3HB_CusB"/>
    <property type="match status" value="1"/>
</dbReference>
<sequence length="433" mass="46570">MKRYINILLLVLAIVVAACSGDEHKHAEGTTYTCPMHPQIVQNEPGTCPICGMDLVPQNAHSEGIEITEDLAFLLKPTNTTVVASIATTKPEHKSVQATINMEGIISYDPNRVYTIPARVAGRIESLQVKFNFQPVRKGQKLMEIYSPDLITAQRELIYLVRAAPEDKQLIEAAKQKLRLQGATDAQINQLVRTGKESYTFAIYSPYDGYVIGLNTTAPTASAAPTMAAAPAASGMDGMGSGATTTPAVPQPTASAGSEIQLREGMYVSTGQALLQVVNPNQLWAEFNVAAAAANALTKGAPLQVTFPQVTDKQVQAKIDLLQPFYQAGENFAKVRVYLPGEQKAAMVGQLVNGKVNYSTEPSLWIPKAAVLDVGASAIVFQKVKGGFEPIAIQVGTTENNQIQVLDGLQQTNVIATNAQFLVDSESFIRVKK</sequence>
<evidence type="ECO:0000256" key="2">
    <source>
        <dbReference type="SAM" id="SignalP"/>
    </source>
</evidence>
<dbReference type="InterPro" id="IPR058791">
    <property type="entry name" value="3HB_CusB"/>
</dbReference>
<dbReference type="GO" id="GO:0030288">
    <property type="term" value="C:outer membrane-bounded periplasmic space"/>
    <property type="evidence" value="ECO:0007669"/>
    <property type="project" value="TreeGrafter"/>
</dbReference>
<dbReference type="PANTHER" id="PTHR30097:SF15">
    <property type="entry name" value="CATION EFFLUX SYSTEM PROTEIN CUSB"/>
    <property type="match status" value="1"/>
</dbReference>
<feature type="chain" id="PRO_5025433866" evidence="2">
    <location>
        <begin position="21"/>
        <end position="433"/>
    </location>
</feature>
<feature type="domain" description="CusB-like barrel-sandwich hybrid" evidence="5">
    <location>
        <begin position="114"/>
        <end position="215"/>
    </location>
</feature>
<dbReference type="Pfam" id="PF25975">
    <property type="entry name" value="CzcB_C"/>
    <property type="match status" value="1"/>
</dbReference>
<dbReference type="Gene3D" id="2.40.50.100">
    <property type="match status" value="1"/>
</dbReference>
<dbReference type="GO" id="GO:0015679">
    <property type="term" value="P:plasma membrane copper ion transport"/>
    <property type="evidence" value="ECO:0007669"/>
    <property type="project" value="TreeGrafter"/>
</dbReference>
<evidence type="ECO:0000256" key="1">
    <source>
        <dbReference type="ARBA" id="ARBA00022448"/>
    </source>
</evidence>
<dbReference type="Gene3D" id="6.10.140.730">
    <property type="match status" value="1"/>
</dbReference>
<evidence type="ECO:0000313" key="9">
    <source>
        <dbReference type="Proteomes" id="UP000474777"/>
    </source>
</evidence>
<feature type="domain" description="CusB-like three alpha-helical bundle" evidence="4">
    <location>
        <begin position="149"/>
        <end position="196"/>
    </location>
</feature>
<gene>
    <name evidence="8" type="ORF">GXP69_12310</name>
</gene>
<dbReference type="InterPro" id="IPR051909">
    <property type="entry name" value="MFP_Cation_Efflux"/>
</dbReference>
<dbReference type="InterPro" id="IPR058649">
    <property type="entry name" value="CzcB_C"/>
</dbReference>
<evidence type="ECO:0000259" key="3">
    <source>
        <dbReference type="Pfam" id="PF19335"/>
    </source>
</evidence>
<keyword evidence="2" id="KW-0732">Signal</keyword>
<dbReference type="Pfam" id="PF25954">
    <property type="entry name" value="Beta-barrel_RND_2"/>
    <property type="match status" value="1"/>
</dbReference>